<name>A0A9K3IF82_HELAN</name>
<evidence type="ECO:0000313" key="4">
    <source>
        <dbReference type="EMBL" id="KAF5795789.1"/>
    </source>
</evidence>
<dbReference type="Pfam" id="PF02705">
    <property type="entry name" value="K_trans"/>
    <property type="match status" value="1"/>
</dbReference>
<organism evidence="4 5">
    <name type="scientific">Helianthus annuus</name>
    <name type="common">Common sunflower</name>
    <dbReference type="NCBI Taxonomy" id="4232"/>
    <lineage>
        <taxon>Eukaryota</taxon>
        <taxon>Viridiplantae</taxon>
        <taxon>Streptophyta</taxon>
        <taxon>Embryophyta</taxon>
        <taxon>Tracheophyta</taxon>
        <taxon>Spermatophyta</taxon>
        <taxon>Magnoliopsida</taxon>
        <taxon>eudicotyledons</taxon>
        <taxon>Gunneridae</taxon>
        <taxon>Pentapetalae</taxon>
        <taxon>asterids</taxon>
        <taxon>campanulids</taxon>
        <taxon>Asterales</taxon>
        <taxon>Asteraceae</taxon>
        <taxon>Asteroideae</taxon>
        <taxon>Heliantheae alliance</taxon>
        <taxon>Heliantheae</taxon>
        <taxon>Helianthus</taxon>
    </lineage>
</organism>
<evidence type="ECO:0000259" key="3">
    <source>
        <dbReference type="Pfam" id="PF02705"/>
    </source>
</evidence>
<reference evidence="4" key="1">
    <citation type="journal article" date="2017" name="Nature">
        <title>The sunflower genome provides insights into oil metabolism, flowering and Asterid evolution.</title>
        <authorList>
            <person name="Badouin H."/>
            <person name="Gouzy J."/>
            <person name="Grassa C.J."/>
            <person name="Murat F."/>
            <person name="Staton S.E."/>
            <person name="Cottret L."/>
            <person name="Lelandais-Briere C."/>
            <person name="Owens G.L."/>
            <person name="Carrere S."/>
            <person name="Mayjonade B."/>
            <person name="Legrand L."/>
            <person name="Gill N."/>
            <person name="Kane N.C."/>
            <person name="Bowers J.E."/>
            <person name="Hubner S."/>
            <person name="Bellec A."/>
            <person name="Berard A."/>
            <person name="Berges H."/>
            <person name="Blanchet N."/>
            <person name="Boniface M.C."/>
            <person name="Brunel D."/>
            <person name="Catrice O."/>
            <person name="Chaidir N."/>
            <person name="Claudel C."/>
            <person name="Donnadieu C."/>
            <person name="Faraut T."/>
            <person name="Fievet G."/>
            <person name="Helmstetter N."/>
            <person name="King M."/>
            <person name="Knapp S.J."/>
            <person name="Lai Z."/>
            <person name="Le Paslier M.C."/>
            <person name="Lippi Y."/>
            <person name="Lorenzon L."/>
            <person name="Mandel J.R."/>
            <person name="Marage G."/>
            <person name="Marchand G."/>
            <person name="Marquand E."/>
            <person name="Bret-Mestries E."/>
            <person name="Morien E."/>
            <person name="Nambeesan S."/>
            <person name="Nguyen T."/>
            <person name="Pegot-Espagnet P."/>
            <person name="Pouilly N."/>
            <person name="Raftis F."/>
            <person name="Sallet E."/>
            <person name="Schiex T."/>
            <person name="Thomas J."/>
            <person name="Vandecasteele C."/>
            <person name="Vares D."/>
            <person name="Vear F."/>
            <person name="Vautrin S."/>
            <person name="Crespi M."/>
            <person name="Mangin B."/>
            <person name="Burke J.M."/>
            <person name="Salse J."/>
            <person name="Munos S."/>
            <person name="Vincourt P."/>
            <person name="Rieseberg L.H."/>
            <person name="Langlade N.B."/>
        </authorList>
    </citation>
    <scope>NUCLEOTIDE SEQUENCE</scope>
    <source>
        <tissue evidence="4">Leaves</tissue>
    </source>
</reference>
<dbReference type="AlphaFoldDB" id="A0A9K3IF82"/>
<reference evidence="4" key="2">
    <citation type="submission" date="2020-06" db="EMBL/GenBank/DDBJ databases">
        <title>Helianthus annuus Genome sequencing and assembly Release 2.</title>
        <authorList>
            <person name="Gouzy J."/>
            <person name="Langlade N."/>
            <person name="Munos S."/>
        </authorList>
    </citation>
    <scope>NUCLEOTIDE SEQUENCE</scope>
    <source>
        <tissue evidence="4">Leaves</tissue>
    </source>
</reference>
<keyword evidence="5" id="KW-1185">Reference proteome</keyword>
<feature type="domain" description="K+ potassium transporter integral membrane" evidence="3">
    <location>
        <begin position="61"/>
        <end position="119"/>
    </location>
</feature>
<dbReference type="GO" id="GO:0005886">
    <property type="term" value="C:plasma membrane"/>
    <property type="evidence" value="ECO:0007669"/>
    <property type="project" value="UniProtKB-SubCell"/>
</dbReference>
<protein>
    <submittedName>
        <fullName evidence="4">Potassium transporter</fullName>
    </submittedName>
</protein>
<evidence type="ECO:0000256" key="1">
    <source>
        <dbReference type="ARBA" id="ARBA00004651"/>
    </source>
</evidence>
<proteinExistence type="inferred from homology"/>
<dbReference type="InterPro" id="IPR053951">
    <property type="entry name" value="K_trans_N"/>
</dbReference>
<comment type="subcellular location">
    <subcellularLocation>
        <location evidence="1">Cell membrane</location>
        <topology evidence="1">Multi-pass membrane protein</topology>
    </subcellularLocation>
</comment>
<gene>
    <name evidence="4" type="ORF">HanXRQr2_Chr08g0343871</name>
</gene>
<dbReference type="PANTHER" id="PTHR30540">
    <property type="entry name" value="OSMOTIC STRESS POTASSIUM TRANSPORTER"/>
    <property type="match status" value="1"/>
</dbReference>
<dbReference type="GO" id="GO:0015079">
    <property type="term" value="F:potassium ion transmembrane transporter activity"/>
    <property type="evidence" value="ECO:0007669"/>
    <property type="project" value="InterPro"/>
</dbReference>
<comment type="caution">
    <text evidence="4">The sequence shown here is derived from an EMBL/GenBank/DDBJ whole genome shotgun (WGS) entry which is preliminary data.</text>
</comment>
<dbReference type="EMBL" id="MNCJ02000323">
    <property type="protein sequence ID" value="KAF5795789.1"/>
    <property type="molecule type" value="Genomic_DNA"/>
</dbReference>
<comment type="similarity">
    <text evidence="2">Belongs to the HAK/KUP transporter (TC 2.A.72.3) family.</text>
</comment>
<sequence>MVTFNPFDSLDPFMVLTHLTELHNFRCGRPGCLHHIGAPVLPPTLRDPPCRVLVCTYRDHWLLCISAIGVHNIFYRNPQVFQASSPYYMYKFLKKTKIGGWMSLGWILLCITGIDRLFSW</sequence>
<dbReference type="Gramene" id="mRNA:HanXRQr2_Chr08g0343871">
    <property type="protein sequence ID" value="CDS:HanXRQr2_Chr08g0343871.1"/>
    <property type="gene ID" value="HanXRQr2_Chr08g0343871"/>
</dbReference>
<dbReference type="InterPro" id="IPR003855">
    <property type="entry name" value="K+_transporter"/>
</dbReference>
<dbReference type="Proteomes" id="UP000215914">
    <property type="component" value="Unassembled WGS sequence"/>
</dbReference>
<dbReference type="PANTHER" id="PTHR30540:SF10">
    <property type="entry name" value="POTASSIUM TRANSPORTER 8"/>
    <property type="match status" value="1"/>
</dbReference>
<evidence type="ECO:0000313" key="5">
    <source>
        <dbReference type="Proteomes" id="UP000215914"/>
    </source>
</evidence>
<accession>A0A9K3IF82</accession>
<evidence type="ECO:0000256" key="2">
    <source>
        <dbReference type="ARBA" id="ARBA00008440"/>
    </source>
</evidence>